<evidence type="ECO:0000313" key="1">
    <source>
        <dbReference type="EMBL" id="CDL83917.1"/>
    </source>
</evidence>
<comment type="caution">
    <text evidence="1">The sequence shown here is derived from an EMBL/GenBank/DDBJ whole genome shotgun (WGS) entry which is preliminary data.</text>
</comment>
<dbReference type="EMBL" id="CBXF010000098">
    <property type="protein sequence ID" value="CDL83917.1"/>
    <property type="molecule type" value="Genomic_DNA"/>
</dbReference>
<organism evidence="1 2">
    <name type="scientific">Xenorhabdus szentirmaii DSM 16338</name>
    <dbReference type="NCBI Taxonomy" id="1427518"/>
    <lineage>
        <taxon>Bacteria</taxon>
        <taxon>Pseudomonadati</taxon>
        <taxon>Pseudomonadota</taxon>
        <taxon>Gammaproteobacteria</taxon>
        <taxon>Enterobacterales</taxon>
        <taxon>Morganellaceae</taxon>
        <taxon>Xenorhabdus</taxon>
    </lineage>
</organism>
<name>W1IZM4_9GAMM</name>
<dbReference type="Proteomes" id="UP000019202">
    <property type="component" value="Unassembled WGS sequence"/>
</dbReference>
<protein>
    <submittedName>
        <fullName evidence="1">Uncharacterized protein</fullName>
    </submittedName>
</protein>
<proteinExistence type="predicted"/>
<reference evidence="1" key="1">
    <citation type="submission" date="2013-11" db="EMBL/GenBank/DDBJ databases">
        <title>Draft genome sequence and annotation of the entomopathogenic bacteria, Xenorhabdus cabanillasi strain JM26 and Xenorhabdus szentirmai strain DSM 16338.</title>
        <authorList>
            <person name="Gualtieri M."/>
            <person name="Ogier J.C."/>
            <person name="Pages S."/>
            <person name="Givaudan A."/>
            <person name="Gaudriault S."/>
        </authorList>
    </citation>
    <scope>NUCLEOTIDE SEQUENCE [LARGE SCALE GENOMIC DNA]</scope>
    <source>
        <strain evidence="1">DSM 16338</strain>
    </source>
</reference>
<evidence type="ECO:0000313" key="2">
    <source>
        <dbReference type="Proteomes" id="UP000019202"/>
    </source>
</evidence>
<accession>W1IZM4</accession>
<gene>
    <name evidence="1" type="ORF">XSR1_390010</name>
</gene>
<dbReference type="AlphaFoldDB" id="W1IZM4"/>
<dbReference type="STRING" id="1427518.XSR1_390010"/>
<keyword evidence="2" id="KW-1185">Reference proteome</keyword>
<sequence>MDKFNFNNKPKNDNLFCLLAKEIQNTYQPDPGWLALFIHKRMKLHHNTSERLTIPLITKQQAIWSIFIDISHPTHYYLPVLFRQTF</sequence>